<name>A0ABR1K0V7_9AGAR</name>
<dbReference type="EMBL" id="JBANRG010000002">
    <property type="protein sequence ID" value="KAK7470653.1"/>
    <property type="molecule type" value="Genomic_DNA"/>
</dbReference>
<feature type="region of interest" description="Disordered" evidence="4">
    <location>
        <begin position="558"/>
        <end position="656"/>
    </location>
</feature>
<feature type="transmembrane region" description="Helical" evidence="5">
    <location>
        <begin position="444"/>
        <end position="470"/>
    </location>
</feature>
<keyword evidence="3" id="KW-0645">Protease</keyword>
<keyword evidence="2 3" id="KW-0064">Aspartyl protease</keyword>
<organism evidence="8 9">
    <name type="scientific">Marasmiellus scandens</name>
    <dbReference type="NCBI Taxonomy" id="2682957"/>
    <lineage>
        <taxon>Eukaryota</taxon>
        <taxon>Fungi</taxon>
        <taxon>Dikarya</taxon>
        <taxon>Basidiomycota</taxon>
        <taxon>Agaricomycotina</taxon>
        <taxon>Agaricomycetes</taxon>
        <taxon>Agaricomycetidae</taxon>
        <taxon>Agaricales</taxon>
        <taxon>Marasmiineae</taxon>
        <taxon>Omphalotaceae</taxon>
        <taxon>Marasmiellus</taxon>
    </lineage>
</organism>
<feature type="region of interest" description="Disordered" evidence="4">
    <location>
        <begin position="479"/>
        <end position="507"/>
    </location>
</feature>
<dbReference type="PANTHER" id="PTHR47966">
    <property type="entry name" value="BETA-SITE APP-CLEAVING ENZYME, ISOFORM A-RELATED"/>
    <property type="match status" value="1"/>
</dbReference>
<evidence type="ECO:0000256" key="1">
    <source>
        <dbReference type="ARBA" id="ARBA00007447"/>
    </source>
</evidence>
<evidence type="ECO:0000256" key="5">
    <source>
        <dbReference type="SAM" id="Phobius"/>
    </source>
</evidence>
<keyword evidence="5" id="KW-0812">Transmembrane</keyword>
<comment type="similarity">
    <text evidence="1 3">Belongs to the peptidase A1 family.</text>
</comment>
<dbReference type="Gene3D" id="2.40.70.10">
    <property type="entry name" value="Acid Proteases"/>
    <property type="match status" value="2"/>
</dbReference>
<proteinExistence type="inferred from homology"/>
<keyword evidence="3" id="KW-0378">Hydrolase</keyword>
<feature type="compositionally biased region" description="Polar residues" evidence="4">
    <location>
        <begin position="621"/>
        <end position="635"/>
    </location>
</feature>
<dbReference type="PROSITE" id="PS51767">
    <property type="entry name" value="PEPTIDASE_A1"/>
    <property type="match status" value="1"/>
</dbReference>
<dbReference type="PRINTS" id="PR00792">
    <property type="entry name" value="PEPSIN"/>
</dbReference>
<dbReference type="InterPro" id="IPR021109">
    <property type="entry name" value="Peptidase_aspartic_dom_sf"/>
</dbReference>
<evidence type="ECO:0000256" key="6">
    <source>
        <dbReference type="SAM" id="SignalP"/>
    </source>
</evidence>
<reference evidence="8 9" key="1">
    <citation type="submission" date="2024-01" db="EMBL/GenBank/DDBJ databases">
        <title>A draft genome for the cacao thread blight pathogen Marasmiellus scandens.</title>
        <authorList>
            <person name="Baruah I.K."/>
            <person name="Leung J."/>
            <person name="Bukari Y."/>
            <person name="Amoako-Attah I."/>
            <person name="Meinhardt L.W."/>
            <person name="Bailey B.A."/>
            <person name="Cohen S.P."/>
        </authorList>
    </citation>
    <scope>NUCLEOTIDE SEQUENCE [LARGE SCALE GENOMIC DNA]</scope>
    <source>
        <strain evidence="8 9">GH-19</strain>
    </source>
</reference>
<dbReference type="InterPro" id="IPR001969">
    <property type="entry name" value="Aspartic_peptidase_AS"/>
</dbReference>
<keyword evidence="6" id="KW-0732">Signal</keyword>
<evidence type="ECO:0000256" key="4">
    <source>
        <dbReference type="SAM" id="MobiDB-lite"/>
    </source>
</evidence>
<dbReference type="CDD" id="cd05471">
    <property type="entry name" value="pepsin_like"/>
    <property type="match status" value="1"/>
</dbReference>
<feature type="chain" id="PRO_5045240487" description="Peptidase A1 domain-containing protein" evidence="6">
    <location>
        <begin position="22"/>
        <end position="742"/>
    </location>
</feature>
<dbReference type="Proteomes" id="UP001498398">
    <property type="component" value="Unassembled WGS sequence"/>
</dbReference>
<dbReference type="InterPro" id="IPR001461">
    <property type="entry name" value="Aspartic_peptidase_A1"/>
</dbReference>
<evidence type="ECO:0000259" key="7">
    <source>
        <dbReference type="PROSITE" id="PS51767"/>
    </source>
</evidence>
<keyword evidence="5" id="KW-0472">Membrane</keyword>
<keyword evidence="5" id="KW-1133">Transmembrane helix</keyword>
<dbReference type="InterPro" id="IPR033121">
    <property type="entry name" value="PEPTIDASE_A1"/>
</dbReference>
<dbReference type="Pfam" id="PF00026">
    <property type="entry name" value="Asp"/>
    <property type="match status" value="1"/>
</dbReference>
<feature type="domain" description="Peptidase A1" evidence="7">
    <location>
        <begin position="57"/>
        <end position="382"/>
    </location>
</feature>
<feature type="region of interest" description="Disordered" evidence="4">
    <location>
        <begin position="670"/>
        <end position="742"/>
    </location>
</feature>
<keyword evidence="9" id="KW-1185">Reference proteome</keyword>
<dbReference type="PANTHER" id="PTHR47966:SF51">
    <property type="entry name" value="BETA-SITE APP-CLEAVING ENZYME, ISOFORM A-RELATED"/>
    <property type="match status" value="1"/>
</dbReference>
<dbReference type="PROSITE" id="PS00141">
    <property type="entry name" value="ASP_PROTEASE"/>
    <property type="match status" value="1"/>
</dbReference>
<evidence type="ECO:0000256" key="2">
    <source>
        <dbReference type="ARBA" id="ARBA00022750"/>
    </source>
</evidence>
<evidence type="ECO:0000313" key="9">
    <source>
        <dbReference type="Proteomes" id="UP001498398"/>
    </source>
</evidence>
<protein>
    <recommendedName>
        <fullName evidence="7">Peptidase A1 domain-containing protein</fullName>
    </recommendedName>
</protein>
<dbReference type="SUPFAM" id="SSF50630">
    <property type="entry name" value="Acid proteases"/>
    <property type="match status" value="1"/>
</dbReference>
<sequence>MVMSRHVLSFLLLSLVLPAFAVKFTVKQQSKSTSNFRVFAASENQTLDINTARDLIYMANITVGGTEYEVQLDTGSSDLWIQGATFPLPNASPTSIAYNVTYGIGWAFGNVSYATVEFAGITVDSQAYLDVSKAQNPALGYGASGILGLGFTSLSTVDALVNSTGSDKGRSLLYNLFEDNPSEPNFIAFALQRSSEDQDDDIEGSFSIGEYEPAYASVADTDAIPTWPETSPKRWSVLVEAVMIGDKTITPTTIVPDVPSNRAVAVLDTGTSYTYAPEEICNAIYGGISGAQFDETLGQWVVPCNEEIDMAIQIGGRIFPLHPLDVSPKSIASSSSCVGSFVPQTFASSNQFDWLIGDNFLRSVYSIYDFGDFDSNNNMGNPYVKLLALTNPDEASADFAQARGTTAKTGITYNASNQPAAAAASTSVTLSADVADTLAKIGKYFPAILGVIALNALVLLSILIVGAVLLCQRRKKRRSKARTPIGRTLTPMPINRGSRVDDGALGQPHSYEPVSMAMTEDTMFVPPSPAFRKSFGSPLNGDRPKSAAVLPSHKMYDITEDSFEPPSPGFKEYGRPQSVGVFGVQGRSSTSSSFQPLNGPTPEDEPFVPPRSPRAPSIRSFHSQHSGPQESQQSPGIPLQDFPPASPGGPEIPQVRPPLREAVTLSGVTLMDVPLPPPRSPFRGDNRPMSVGHSPSMEYAHPNAMMRPPPMTEEDIALAPPNPSFLRHGAGENSADRPRSVA</sequence>
<gene>
    <name evidence="8" type="ORF">VKT23_002076</name>
</gene>
<evidence type="ECO:0000313" key="8">
    <source>
        <dbReference type="EMBL" id="KAK7470653.1"/>
    </source>
</evidence>
<feature type="signal peptide" evidence="6">
    <location>
        <begin position="1"/>
        <end position="21"/>
    </location>
</feature>
<dbReference type="InterPro" id="IPR034164">
    <property type="entry name" value="Pepsin-like_dom"/>
</dbReference>
<accession>A0ABR1K0V7</accession>
<feature type="compositionally biased region" description="Polar residues" evidence="4">
    <location>
        <begin position="586"/>
        <end position="598"/>
    </location>
</feature>
<evidence type="ECO:0000256" key="3">
    <source>
        <dbReference type="RuleBase" id="RU000454"/>
    </source>
</evidence>
<comment type="caution">
    <text evidence="8">The sequence shown here is derived from an EMBL/GenBank/DDBJ whole genome shotgun (WGS) entry which is preliminary data.</text>
</comment>